<dbReference type="EMBL" id="BPUS01000029">
    <property type="protein sequence ID" value="GJH29997.1"/>
    <property type="molecule type" value="Genomic_DNA"/>
</dbReference>
<name>A0AA37MUU9_9BURK</name>
<dbReference type="Proteomes" id="UP001055111">
    <property type="component" value="Unassembled WGS sequence"/>
</dbReference>
<proteinExistence type="predicted"/>
<gene>
    <name evidence="2" type="ORF">CBA19CS42_35795</name>
</gene>
<accession>A0AA37MUU9</accession>
<reference evidence="2" key="1">
    <citation type="submission" date="2022-09" db="EMBL/GenBank/DDBJ databases">
        <title>Isolation and characterization of 3-chlorobenzoate degrading bacteria from soils in Shizuoka.</title>
        <authorList>
            <person name="Ifat A."/>
            <person name="Ogawa N."/>
            <person name="Kimbara K."/>
            <person name="Moriuchi R."/>
            <person name="Dohra H."/>
            <person name="Shintani M."/>
        </authorList>
    </citation>
    <scope>NUCLEOTIDE SEQUENCE</scope>
    <source>
        <strain evidence="2">19CS4-2</strain>
    </source>
</reference>
<evidence type="ECO:0000313" key="3">
    <source>
        <dbReference type="Proteomes" id="UP001055111"/>
    </source>
</evidence>
<comment type="caution">
    <text evidence="2">The sequence shown here is derived from an EMBL/GenBank/DDBJ whole genome shotgun (WGS) entry which is preliminary data.</text>
</comment>
<dbReference type="RefSeq" id="WP_273654981.1">
    <property type="nucleotide sequence ID" value="NZ_BPUS01000029.1"/>
</dbReference>
<sequence>MYVMNTGAANVIGATEDAGVDRHDRERGSVVAAEADVRTSN</sequence>
<evidence type="ECO:0000256" key="1">
    <source>
        <dbReference type="SAM" id="MobiDB-lite"/>
    </source>
</evidence>
<organism evidence="2 3">
    <name type="scientific">Caballeronia novacaledonica</name>
    <dbReference type="NCBI Taxonomy" id="1544861"/>
    <lineage>
        <taxon>Bacteria</taxon>
        <taxon>Pseudomonadati</taxon>
        <taxon>Pseudomonadota</taxon>
        <taxon>Betaproteobacteria</taxon>
        <taxon>Burkholderiales</taxon>
        <taxon>Burkholderiaceae</taxon>
        <taxon>Caballeronia</taxon>
    </lineage>
</organism>
<evidence type="ECO:0000313" key="2">
    <source>
        <dbReference type="EMBL" id="GJH29997.1"/>
    </source>
</evidence>
<feature type="region of interest" description="Disordered" evidence="1">
    <location>
        <begin position="20"/>
        <end position="41"/>
    </location>
</feature>
<protein>
    <submittedName>
        <fullName evidence="2">Uncharacterized protein</fullName>
    </submittedName>
</protein>
<dbReference type="AlphaFoldDB" id="A0AA37MUU9"/>